<dbReference type="PANTHER" id="PTHR47506">
    <property type="entry name" value="TRANSCRIPTIONAL REGULATORY PROTEIN"/>
    <property type="match status" value="1"/>
</dbReference>
<feature type="DNA-binding region" description="H-T-H motif" evidence="4">
    <location>
        <begin position="21"/>
        <end position="40"/>
    </location>
</feature>
<evidence type="ECO:0000259" key="5">
    <source>
        <dbReference type="PROSITE" id="PS50977"/>
    </source>
</evidence>
<evidence type="ECO:0000256" key="3">
    <source>
        <dbReference type="ARBA" id="ARBA00023163"/>
    </source>
</evidence>
<dbReference type="SUPFAM" id="SSF48498">
    <property type="entry name" value="Tetracyclin repressor-like, C-terminal domain"/>
    <property type="match status" value="1"/>
</dbReference>
<dbReference type="Gene3D" id="1.10.10.60">
    <property type="entry name" value="Homeodomain-like"/>
    <property type="match status" value="1"/>
</dbReference>
<keyword evidence="1" id="KW-0805">Transcription regulation</keyword>
<evidence type="ECO:0000256" key="2">
    <source>
        <dbReference type="ARBA" id="ARBA00023125"/>
    </source>
</evidence>
<dbReference type="GO" id="GO:0003677">
    <property type="term" value="F:DNA binding"/>
    <property type="evidence" value="ECO:0007669"/>
    <property type="project" value="UniProtKB-UniRule"/>
</dbReference>
<evidence type="ECO:0000313" key="7">
    <source>
        <dbReference type="Proteomes" id="UP000199428"/>
    </source>
</evidence>
<accession>A0A1G5RYX4</accession>
<keyword evidence="3" id="KW-0804">Transcription</keyword>
<protein>
    <submittedName>
        <fullName evidence="6">Transcriptional regulator, TetR family</fullName>
    </submittedName>
</protein>
<dbReference type="AlphaFoldDB" id="A0A1G5RYX4"/>
<evidence type="ECO:0000256" key="4">
    <source>
        <dbReference type="PROSITE-ProRule" id="PRU00335"/>
    </source>
</evidence>
<sequence>MNERILEGALNVFKEKGPKFTMDDLASEMKMSKKTIYTVFNDKNELMCEMVDYAFNIIKEEEDKVYKNDKLSTVEKLRGILVVLPENSYGFDYAAMQQMAEKYPMAHEKLNNRLESGWEKTFDLLNMGMEEGKIRKINLEIFKLIYGSSVERLLMGDFLKESKMDYPTALKEVVDVLIDGILIKEK</sequence>
<dbReference type="InterPro" id="IPR009057">
    <property type="entry name" value="Homeodomain-like_sf"/>
</dbReference>
<evidence type="ECO:0000256" key="1">
    <source>
        <dbReference type="ARBA" id="ARBA00023015"/>
    </source>
</evidence>
<keyword evidence="2 4" id="KW-0238">DNA-binding</keyword>
<dbReference type="PROSITE" id="PS50977">
    <property type="entry name" value="HTH_TETR_2"/>
    <property type="match status" value="1"/>
</dbReference>
<dbReference type="PANTHER" id="PTHR47506:SF3">
    <property type="entry name" value="HTH-TYPE TRANSCRIPTIONAL REGULATOR LMRA"/>
    <property type="match status" value="1"/>
</dbReference>
<proteinExistence type="predicted"/>
<feature type="domain" description="HTH tetR-type" evidence="5">
    <location>
        <begin position="1"/>
        <end position="58"/>
    </location>
</feature>
<gene>
    <name evidence="6" type="ORF">SAMN02910350_01736</name>
</gene>
<evidence type="ECO:0000313" key="6">
    <source>
        <dbReference type="EMBL" id="SCZ79324.1"/>
    </source>
</evidence>
<dbReference type="Gene3D" id="1.10.357.10">
    <property type="entry name" value="Tetracycline Repressor, domain 2"/>
    <property type="match status" value="1"/>
</dbReference>
<dbReference type="InterPro" id="IPR001647">
    <property type="entry name" value="HTH_TetR"/>
</dbReference>
<organism evidence="6 7">
    <name type="scientific">Pseudobutyrivibrio xylanivorans</name>
    <dbReference type="NCBI Taxonomy" id="185007"/>
    <lineage>
        <taxon>Bacteria</taxon>
        <taxon>Bacillati</taxon>
        <taxon>Bacillota</taxon>
        <taxon>Clostridia</taxon>
        <taxon>Lachnospirales</taxon>
        <taxon>Lachnospiraceae</taxon>
        <taxon>Pseudobutyrivibrio</taxon>
    </lineage>
</organism>
<dbReference type="Pfam" id="PF00440">
    <property type="entry name" value="TetR_N"/>
    <property type="match status" value="1"/>
</dbReference>
<dbReference type="EMBL" id="FMWK01000008">
    <property type="protein sequence ID" value="SCZ79324.1"/>
    <property type="molecule type" value="Genomic_DNA"/>
</dbReference>
<dbReference type="RefSeq" id="WP_090162777.1">
    <property type="nucleotide sequence ID" value="NZ_FMWK01000008.1"/>
</dbReference>
<dbReference type="SUPFAM" id="SSF46689">
    <property type="entry name" value="Homeodomain-like"/>
    <property type="match status" value="1"/>
</dbReference>
<reference evidence="6 7" key="1">
    <citation type="submission" date="2016-10" db="EMBL/GenBank/DDBJ databases">
        <authorList>
            <person name="de Groot N.N."/>
        </authorList>
    </citation>
    <scope>NUCLEOTIDE SEQUENCE [LARGE SCALE GENOMIC DNA]</scope>
    <source>
        <strain evidence="6 7">DSM 10317</strain>
    </source>
</reference>
<dbReference type="InterPro" id="IPR036271">
    <property type="entry name" value="Tet_transcr_reg_TetR-rel_C_sf"/>
</dbReference>
<name>A0A1G5RYX4_PSEXY</name>
<dbReference type="Proteomes" id="UP000199428">
    <property type="component" value="Unassembled WGS sequence"/>
</dbReference>